<evidence type="ECO:0000256" key="1">
    <source>
        <dbReference type="SAM" id="Phobius"/>
    </source>
</evidence>
<organism evidence="2 3">
    <name type="scientific">Candidatus Methanobinarius endosymbioticus</name>
    <dbReference type="NCBI Taxonomy" id="2006182"/>
    <lineage>
        <taxon>Archaea</taxon>
        <taxon>Methanobacteriati</taxon>
        <taxon>Methanobacteriota</taxon>
        <taxon>Methanomada group</taxon>
        <taxon>Methanobacteria</taxon>
        <taxon>Methanobacteriales</taxon>
        <taxon>Methanobacteriaceae</taxon>
        <taxon>Candidatus Methanobinarius</taxon>
    </lineage>
</organism>
<name>A0A366MC28_9EURY</name>
<gene>
    <name evidence="2" type="ORF">ALNOE001_11750</name>
</gene>
<evidence type="ECO:0000313" key="3">
    <source>
        <dbReference type="Proteomes" id="UP000253099"/>
    </source>
</evidence>
<keyword evidence="3" id="KW-1185">Reference proteome</keyword>
<dbReference type="Proteomes" id="UP000253099">
    <property type="component" value="Unassembled WGS sequence"/>
</dbReference>
<dbReference type="EMBL" id="NIZT01000029">
    <property type="protein sequence ID" value="RBQ23052.1"/>
    <property type="molecule type" value="Genomic_DNA"/>
</dbReference>
<dbReference type="AlphaFoldDB" id="A0A366MC28"/>
<evidence type="ECO:0000313" key="2">
    <source>
        <dbReference type="EMBL" id="RBQ23052.1"/>
    </source>
</evidence>
<protein>
    <submittedName>
        <fullName evidence="2">Uncharacterized protein</fullName>
    </submittedName>
</protein>
<feature type="transmembrane region" description="Helical" evidence="1">
    <location>
        <begin position="45"/>
        <end position="64"/>
    </location>
</feature>
<keyword evidence="1" id="KW-1133">Transmembrane helix</keyword>
<keyword evidence="1" id="KW-0472">Membrane</keyword>
<accession>A0A366MC28</accession>
<keyword evidence="1" id="KW-0812">Transmembrane</keyword>
<reference evidence="2 3" key="1">
    <citation type="submission" date="2018-06" db="EMBL/GenBank/DDBJ databases">
        <title>Genomic insight into two independent archaeal endosymbiosis events.</title>
        <authorList>
            <person name="Lind A.E."/>
            <person name="Lewis W.H."/>
            <person name="Spang A."/>
            <person name="Guy L."/>
            <person name="Embley M.T."/>
            <person name="Ettema T.J.G."/>
        </authorList>
    </citation>
    <scope>NUCLEOTIDE SEQUENCE [LARGE SCALE GENOMIC DNA]</scope>
    <source>
        <strain evidence="2">NOE</strain>
    </source>
</reference>
<comment type="caution">
    <text evidence="2">The sequence shown here is derived from an EMBL/GenBank/DDBJ whole genome shotgun (WGS) entry which is preliminary data.</text>
</comment>
<proteinExistence type="predicted"/>
<sequence length="98" mass="11348">MIQHYIDESIGVGWCLRTEDNYYLEIIAKIIEKIVKRINVKNEDILFFGSSAGGFTSVILGTMFKNSYVAVNNPQIDLKKYHHYEKVMKVCMVIKTQN</sequence>